<dbReference type="AlphaFoldDB" id="A0A2A9PH65"/>
<proteinExistence type="predicted"/>
<organism evidence="1 2">
    <name type="scientific">Ophiocordyceps unilateralis</name>
    <name type="common">Zombie-ant fungus</name>
    <name type="synonym">Torrubia unilateralis</name>
    <dbReference type="NCBI Taxonomy" id="268505"/>
    <lineage>
        <taxon>Eukaryota</taxon>
        <taxon>Fungi</taxon>
        <taxon>Dikarya</taxon>
        <taxon>Ascomycota</taxon>
        <taxon>Pezizomycotina</taxon>
        <taxon>Sordariomycetes</taxon>
        <taxon>Hypocreomycetidae</taxon>
        <taxon>Hypocreales</taxon>
        <taxon>Ophiocordycipitaceae</taxon>
        <taxon>Ophiocordyceps</taxon>
    </lineage>
</organism>
<reference evidence="1 2" key="1">
    <citation type="journal article" date="2015" name="BMC Genomics">
        <title>Gene expression during zombie ant biting behavior reflects the complexity underlying fungal parasitic behavioral manipulation.</title>
        <authorList>
            <person name="de Bekker C."/>
            <person name="Ohm R.A."/>
            <person name="Loreto R.G."/>
            <person name="Sebastian A."/>
            <person name="Albert I."/>
            <person name="Merrow M."/>
            <person name="Brachmann A."/>
            <person name="Hughes D.P."/>
        </authorList>
    </citation>
    <scope>NUCLEOTIDE SEQUENCE [LARGE SCALE GENOMIC DNA]</scope>
    <source>
        <strain evidence="1 2">SC16a</strain>
    </source>
</reference>
<evidence type="ECO:0000313" key="1">
    <source>
        <dbReference type="EMBL" id="PFH60243.1"/>
    </source>
</evidence>
<sequence>MSTSTGSRTVLCGLDMEYVMPSPSGSETNYAPMIKELADHLVSHGGRIPVAARCTHDKLCTYDELYCNICHDVDPDQCLERDIVSFKPAVGDSSAWARRFPTEYRFFLIKQENRVQVQYRRGPLRAIQITSPVFRRKDIDDRLRPLEKLLTACKQMPVTSFNYDQSCGLHLSTSLLRGIHLDDAKRMVTLILILEQPLLRSIIPHHRRVSPFGAAIDMASEFGRGTYGACKAEDTPEMLAHLPWGNQDPPPGFWNRNQTIVFRRLLRKVWHSPSLEHLAKGLCLLSRGEFQPLGFGIRLRDPRGLPLPFDRIDDETSDDFSRSTFVFRYPTMSVEHEYFLCWCDLCSKMTEMAGLPADDFKAWVDRIVNAMVRFDKDNKDLQVKEEDDLPPPRARVVLESMRLGHLITSWAQAMASNPSSRPISDW</sequence>
<protein>
    <submittedName>
        <fullName evidence="1">Uncharacterized protein</fullName>
    </submittedName>
</protein>
<accession>A0A2A9PH65</accession>
<dbReference type="Proteomes" id="UP000037136">
    <property type="component" value="Unassembled WGS sequence"/>
</dbReference>
<gene>
    <name evidence="1" type="ORF">XA68_11270</name>
</gene>
<dbReference type="STRING" id="268505.A0A2A9PH65"/>
<reference evidence="1 2" key="2">
    <citation type="journal article" date="2017" name="Sci. Rep.">
        <title>Ant-infecting Ophiocordyceps genomes reveal a high diversity of potential behavioral manipulation genes and a possible major role for enterotoxins.</title>
        <authorList>
            <person name="de Bekker C."/>
            <person name="Ohm R.A."/>
            <person name="Evans H.C."/>
            <person name="Brachmann A."/>
            <person name="Hughes D.P."/>
        </authorList>
    </citation>
    <scope>NUCLEOTIDE SEQUENCE [LARGE SCALE GENOMIC DNA]</scope>
    <source>
        <strain evidence="1 2">SC16a</strain>
    </source>
</reference>
<dbReference type="EMBL" id="LAZP02000141">
    <property type="protein sequence ID" value="PFH60243.1"/>
    <property type="molecule type" value="Genomic_DNA"/>
</dbReference>
<evidence type="ECO:0000313" key="2">
    <source>
        <dbReference type="Proteomes" id="UP000037136"/>
    </source>
</evidence>
<dbReference type="OrthoDB" id="412402at2759"/>
<keyword evidence="2" id="KW-1185">Reference proteome</keyword>
<name>A0A2A9PH65_OPHUN</name>
<comment type="caution">
    <text evidence="1">The sequence shown here is derived from an EMBL/GenBank/DDBJ whole genome shotgun (WGS) entry which is preliminary data.</text>
</comment>